<sequence>MHIWRRKVVLCCCVLLALAYALFAATRTSVEAPSLRERVYSDVFDALLQYRPVRPPKDREAAVRQAGCEVPGVGVNRGDAVDRVLYENLDRCYRPTKAQFEGLQAPHSAFVAKLRTAFAYGADSPVFDQLFPRERGFVTVGGGRFSLLAYSMLRALRARGSRLPAEVVIPPQDAAGEEHFCNEVLPGLNARCVFFEDVLPRTLVGTWDFQRYQIKAVALLLSSFKKIVFIDADDFPIQNLDPLFDSEVLHDHGLVLWPDLWRRATAPVFYRLANIHVDMRRRVRNMGDDLSPPSRYTAPDQDPEQLQKSAPFHDFAGAIPDPTTESGQMVIDKVRHFQTLLLALYYNVYGSEWYYSLFSQGTAGEGDKETFATAAHVLGHPFYQVKNKLAFDGYFHPTEGGFRGVALYQHDCTEDYLLYRQARQIIKENPDSFSAYKPDYDSELDFYKSLMAPEGHPEIAVMFAHASFHKFDPWQLYHENVYLDNDGSHFRSFHNIKRIGNFDIELFVFEGLQKAVCSENPIRFKYLEEKFLHADWPNVCRYVEDRVKYLQETHDAALGLV</sequence>
<keyword evidence="9" id="KW-1185">Reference proteome</keyword>
<dbReference type="GO" id="GO:0046354">
    <property type="term" value="P:mannan biosynthetic process"/>
    <property type="evidence" value="ECO:0007669"/>
    <property type="project" value="TreeGrafter"/>
</dbReference>
<dbReference type="PANTHER" id="PTHR31646:SF6">
    <property type="entry name" value="ALPHA-1,2-MANNOSYLTRANSFERASE MNN5"/>
    <property type="match status" value="1"/>
</dbReference>
<keyword evidence="5" id="KW-0333">Golgi apparatus</keyword>
<evidence type="ECO:0000256" key="3">
    <source>
        <dbReference type="ARBA" id="ARBA00009105"/>
    </source>
</evidence>
<reference evidence="9" key="1">
    <citation type="submission" date="2015-10" db="EMBL/GenBank/DDBJ databases">
        <authorList>
            <person name="Devillers H."/>
        </authorList>
    </citation>
    <scope>NUCLEOTIDE SEQUENCE [LARGE SCALE GENOMIC DNA]</scope>
</reference>
<dbReference type="PANTHER" id="PTHR31646">
    <property type="entry name" value="ALPHA-1,2-MANNOSYLTRANSFERASE MNN2"/>
    <property type="match status" value="1"/>
</dbReference>
<dbReference type="EMBL" id="LN890546">
    <property type="protein sequence ID" value="CUS25126.1"/>
    <property type="molecule type" value="Genomic_DNA"/>
</dbReference>
<dbReference type="InterPro" id="IPR022751">
    <property type="entry name" value="Alpha_mannosyltransferase"/>
</dbReference>
<proteinExistence type="inferred from homology"/>
<name>A0A0N7MMH5_9SACH</name>
<gene>
    <name evidence="8" type="ORF">LAQU0_S27e00716g</name>
</gene>
<protein>
    <submittedName>
        <fullName evidence="8">LAQU0S27e00716g1_1</fullName>
    </submittedName>
</protein>
<evidence type="ECO:0000256" key="1">
    <source>
        <dbReference type="ARBA" id="ARBA00004555"/>
    </source>
</evidence>
<evidence type="ECO:0000256" key="2">
    <source>
        <dbReference type="ARBA" id="ARBA00004922"/>
    </source>
</evidence>
<dbReference type="GO" id="GO:0000026">
    <property type="term" value="F:alpha-1,2-mannosyltransferase activity"/>
    <property type="evidence" value="ECO:0007669"/>
    <property type="project" value="TreeGrafter"/>
</dbReference>
<evidence type="ECO:0000256" key="4">
    <source>
        <dbReference type="ARBA" id="ARBA00022679"/>
    </source>
</evidence>
<dbReference type="AlphaFoldDB" id="A0A0N7MMH5"/>
<evidence type="ECO:0000256" key="6">
    <source>
        <dbReference type="ARBA" id="ARBA00023180"/>
    </source>
</evidence>
<feature type="signal peptide" evidence="7">
    <location>
        <begin position="1"/>
        <end position="19"/>
    </location>
</feature>
<dbReference type="InterPro" id="IPR029044">
    <property type="entry name" value="Nucleotide-diphossugar_trans"/>
</dbReference>
<feature type="chain" id="PRO_5006016229" evidence="7">
    <location>
        <begin position="20"/>
        <end position="561"/>
    </location>
</feature>
<keyword evidence="6" id="KW-0325">Glycoprotein</keyword>
<comment type="pathway">
    <text evidence="2">Protein modification; protein glycosylation.</text>
</comment>
<dbReference type="GO" id="GO:0005794">
    <property type="term" value="C:Golgi apparatus"/>
    <property type="evidence" value="ECO:0007669"/>
    <property type="project" value="UniProtKB-SubCell"/>
</dbReference>
<evidence type="ECO:0000256" key="7">
    <source>
        <dbReference type="SAM" id="SignalP"/>
    </source>
</evidence>
<dbReference type="Pfam" id="PF11051">
    <property type="entry name" value="Mannosyl_trans3"/>
    <property type="match status" value="1"/>
</dbReference>
<keyword evidence="4" id="KW-0808">Transferase</keyword>
<comment type="similarity">
    <text evidence="3">Belongs to the MNN1/MNT family.</text>
</comment>
<dbReference type="OrthoDB" id="430354at2759"/>
<dbReference type="FunFam" id="3.90.550.10:FF:000177">
    <property type="entry name" value="MNN5p Alpha-1,2-mannosyltransferase"/>
    <property type="match status" value="1"/>
</dbReference>
<organism evidence="8 9">
    <name type="scientific">Lachancea quebecensis</name>
    <dbReference type="NCBI Taxonomy" id="1654605"/>
    <lineage>
        <taxon>Eukaryota</taxon>
        <taxon>Fungi</taxon>
        <taxon>Dikarya</taxon>
        <taxon>Ascomycota</taxon>
        <taxon>Saccharomycotina</taxon>
        <taxon>Saccharomycetes</taxon>
        <taxon>Saccharomycetales</taxon>
        <taxon>Saccharomycetaceae</taxon>
        <taxon>Lachancea</taxon>
    </lineage>
</organism>
<evidence type="ECO:0000256" key="5">
    <source>
        <dbReference type="ARBA" id="ARBA00023034"/>
    </source>
</evidence>
<accession>A0A0N7MMH5</accession>
<dbReference type="Proteomes" id="UP000236544">
    <property type="component" value="Unassembled WGS sequence"/>
</dbReference>
<evidence type="ECO:0000313" key="9">
    <source>
        <dbReference type="Proteomes" id="UP000236544"/>
    </source>
</evidence>
<evidence type="ECO:0000313" key="8">
    <source>
        <dbReference type="EMBL" id="CUS25126.1"/>
    </source>
</evidence>
<keyword evidence="7" id="KW-0732">Signal</keyword>
<dbReference type="SUPFAM" id="SSF53448">
    <property type="entry name" value="Nucleotide-diphospho-sugar transferases"/>
    <property type="match status" value="1"/>
</dbReference>
<comment type="subcellular location">
    <subcellularLocation>
        <location evidence="1">Golgi apparatus</location>
    </subcellularLocation>
</comment>